<feature type="transmembrane region" description="Helical" evidence="5">
    <location>
        <begin position="149"/>
        <end position="168"/>
    </location>
</feature>
<feature type="transmembrane region" description="Helical" evidence="5">
    <location>
        <begin position="77"/>
        <end position="98"/>
    </location>
</feature>
<keyword evidence="2 5" id="KW-0812">Transmembrane</keyword>
<feature type="transmembrane region" description="Helical" evidence="5">
    <location>
        <begin position="118"/>
        <end position="137"/>
    </location>
</feature>
<dbReference type="Gene3D" id="3.30.750.24">
    <property type="entry name" value="STAS domain"/>
    <property type="match status" value="1"/>
</dbReference>
<comment type="subcellular location">
    <subcellularLocation>
        <location evidence="1">Membrane</location>
        <topology evidence="1">Multi-pass membrane protein</topology>
    </subcellularLocation>
</comment>
<dbReference type="InterPro" id="IPR002645">
    <property type="entry name" value="STAS_dom"/>
</dbReference>
<dbReference type="AlphaFoldDB" id="F5YP56"/>
<evidence type="ECO:0000256" key="2">
    <source>
        <dbReference type="ARBA" id="ARBA00022692"/>
    </source>
</evidence>
<dbReference type="PANTHER" id="PTHR11814">
    <property type="entry name" value="SULFATE TRANSPORTER"/>
    <property type="match status" value="1"/>
</dbReference>
<dbReference type="eggNOG" id="COG0659">
    <property type="taxonomic scope" value="Bacteria"/>
</dbReference>
<keyword evidence="8" id="KW-1185">Reference proteome</keyword>
<dbReference type="GO" id="GO:0055085">
    <property type="term" value="P:transmembrane transport"/>
    <property type="evidence" value="ECO:0007669"/>
    <property type="project" value="InterPro"/>
</dbReference>
<evidence type="ECO:0000313" key="8">
    <source>
        <dbReference type="Proteomes" id="UP000009223"/>
    </source>
</evidence>
<reference evidence="7 8" key="2">
    <citation type="journal article" date="2011" name="ISME J.">
        <title>RNA-seq reveals cooperative metabolic interactions between two termite-gut spirochete species in co-culture.</title>
        <authorList>
            <person name="Rosenthal A.Z."/>
            <person name="Matson E.G."/>
            <person name="Eldar A."/>
            <person name="Leadbetter J.R."/>
        </authorList>
    </citation>
    <scope>NUCLEOTIDE SEQUENCE [LARGE SCALE GENOMIC DNA]</scope>
    <source>
        <strain evidence="8">ATCC BAA-887 / DSM 12427 / ZAS-2</strain>
    </source>
</reference>
<sequence length="582" mass="61641">MNFFSDTASMASFNPLKLAYLRDFIPRTFELFSKKEGGGYSLKSLSKDCISGITVGIVALPLAMAFSIAAGGTPAQGLYTTIAAGFFISLLGGSKFQIGGPTGAFVVILYGVISRHGMGGLIVATAMAGIILILMGISGLGKLIKFIPYPVTTGFTTGIGVLIFSQQIKDFFGFSIEKTSPEFFESWGQYIGSFTTLNPVTLGVGLGTLAIILLIRKLYPRIPAAVVGVIAATVVCHFLALPTETIGTRFGGIPRGLPVPVMPNLSWGLVRDLLPDTFTIALLAAIESLLSAVVADTMTGDRHNANMELVAQGVGNIAAAFMGGIPATGAIARTATNIKAGAVSPVSGIIHSVVLVLFILFLAPVASSIPLASLSAVLMVVAWDMSNLPRFTRIVYRAPKSDTIVLLTTFILTIAVDLTFAVEVGMIMAVFLFLKRMIEVTGIRPGDKLPGFETVYSGTGVPLSPADEGARPVHPKNIEVYEITGPFFFGVADMLQHVLRGVAKKPQAFILRMRDVPAVDSTGITALESFLAQCRSGKIRLIISEARDQPRKALEKAGFIAEIGEENMASTLEEAIQKAEAV</sequence>
<feature type="transmembrane region" description="Helical" evidence="5">
    <location>
        <begin position="352"/>
        <end position="383"/>
    </location>
</feature>
<dbReference type="Proteomes" id="UP000009223">
    <property type="component" value="Chromosome"/>
</dbReference>
<name>F5YP56_TREPZ</name>
<evidence type="ECO:0000256" key="5">
    <source>
        <dbReference type="SAM" id="Phobius"/>
    </source>
</evidence>
<dbReference type="InterPro" id="IPR036513">
    <property type="entry name" value="STAS_dom_sf"/>
</dbReference>
<dbReference type="GO" id="GO:0016020">
    <property type="term" value="C:membrane"/>
    <property type="evidence" value="ECO:0007669"/>
    <property type="project" value="UniProtKB-SubCell"/>
</dbReference>
<dbReference type="CDD" id="cd07042">
    <property type="entry name" value="STAS_SulP_like_sulfate_transporter"/>
    <property type="match status" value="1"/>
</dbReference>
<dbReference type="EMBL" id="CP001843">
    <property type="protein sequence ID" value="AEF86398.1"/>
    <property type="molecule type" value="Genomic_DNA"/>
</dbReference>
<keyword evidence="4 5" id="KW-0472">Membrane</keyword>
<feature type="transmembrane region" description="Helical" evidence="5">
    <location>
        <begin position="188"/>
        <end position="215"/>
    </location>
</feature>
<protein>
    <submittedName>
        <fullName evidence="7">Sulfate permease</fullName>
    </submittedName>
</protein>
<feature type="domain" description="STAS" evidence="6">
    <location>
        <begin position="477"/>
        <end position="579"/>
    </location>
</feature>
<reference evidence="8" key="1">
    <citation type="submission" date="2009-12" db="EMBL/GenBank/DDBJ databases">
        <title>Complete sequence of Treponema primitia strain ZAS-2.</title>
        <authorList>
            <person name="Tetu S.G."/>
            <person name="Matson E."/>
            <person name="Ren Q."/>
            <person name="Seshadri R."/>
            <person name="Elbourne L."/>
            <person name="Hassan K.A."/>
            <person name="Durkin A."/>
            <person name="Radune D."/>
            <person name="Mohamoud Y."/>
            <person name="Shay R."/>
            <person name="Jin S."/>
            <person name="Zhang X."/>
            <person name="Lucey K."/>
            <person name="Ballor N.R."/>
            <person name="Ottesen E."/>
            <person name="Rosenthal R."/>
            <person name="Allen A."/>
            <person name="Leadbetter J.R."/>
            <person name="Paulsen I.T."/>
        </authorList>
    </citation>
    <scope>NUCLEOTIDE SEQUENCE [LARGE SCALE GENOMIC DNA]</scope>
    <source>
        <strain evidence="8">ATCC BAA-887 / DSM 12427 / ZAS-2</strain>
    </source>
</reference>
<dbReference type="KEGG" id="tpi:TREPR_2946"/>
<feature type="transmembrane region" description="Helical" evidence="5">
    <location>
        <begin position="50"/>
        <end position="70"/>
    </location>
</feature>
<dbReference type="STRING" id="545694.TREPR_2946"/>
<evidence type="ECO:0000256" key="4">
    <source>
        <dbReference type="ARBA" id="ARBA00023136"/>
    </source>
</evidence>
<evidence type="ECO:0000259" key="6">
    <source>
        <dbReference type="PROSITE" id="PS50801"/>
    </source>
</evidence>
<feature type="transmembrane region" description="Helical" evidence="5">
    <location>
        <begin position="277"/>
        <end position="297"/>
    </location>
</feature>
<dbReference type="HOGENOM" id="CLU_003182_13_1_12"/>
<accession>F5YP56</accession>
<dbReference type="PROSITE" id="PS50801">
    <property type="entry name" value="STAS"/>
    <property type="match status" value="1"/>
</dbReference>
<keyword evidence="3 5" id="KW-1133">Transmembrane helix</keyword>
<evidence type="ECO:0000313" key="7">
    <source>
        <dbReference type="EMBL" id="AEF86398.1"/>
    </source>
</evidence>
<dbReference type="InterPro" id="IPR011547">
    <property type="entry name" value="SLC26A/SulP_dom"/>
</dbReference>
<feature type="transmembrane region" description="Helical" evidence="5">
    <location>
        <begin position="309"/>
        <end position="332"/>
    </location>
</feature>
<feature type="transmembrane region" description="Helical" evidence="5">
    <location>
        <begin position="404"/>
        <end position="434"/>
    </location>
</feature>
<feature type="transmembrane region" description="Helical" evidence="5">
    <location>
        <begin position="222"/>
        <end position="241"/>
    </location>
</feature>
<dbReference type="SUPFAM" id="SSF52091">
    <property type="entry name" value="SpoIIaa-like"/>
    <property type="match status" value="1"/>
</dbReference>
<dbReference type="InterPro" id="IPR001902">
    <property type="entry name" value="SLC26A/SulP_fam"/>
</dbReference>
<dbReference type="Pfam" id="PF01740">
    <property type="entry name" value="STAS"/>
    <property type="match status" value="1"/>
</dbReference>
<gene>
    <name evidence="7" type="ordered locus">TREPR_2946</name>
</gene>
<evidence type="ECO:0000256" key="1">
    <source>
        <dbReference type="ARBA" id="ARBA00004141"/>
    </source>
</evidence>
<dbReference type="Pfam" id="PF00916">
    <property type="entry name" value="Sulfate_transp"/>
    <property type="match status" value="1"/>
</dbReference>
<evidence type="ECO:0000256" key="3">
    <source>
        <dbReference type="ARBA" id="ARBA00022989"/>
    </source>
</evidence>
<organism evidence="7 8">
    <name type="scientific">Treponema primitia (strain ATCC BAA-887 / DSM 12427 / ZAS-2)</name>
    <dbReference type="NCBI Taxonomy" id="545694"/>
    <lineage>
        <taxon>Bacteria</taxon>
        <taxon>Pseudomonadati</taxon>
        <taxon>Spirochaetota</taxon>
        <taxon>Spirochaetia</taxon>
        <taxon>Spirochaetales</taxon>
        <taxon>Treponemataceae</taxon>
        <taxon>Treponema</taxon>
    </lineage>
</organism>
<proteinExistence type="predicted"/>